<gene>
    <name evidence="1" type="ORF">ANCCAN_22666</name>
</gene>
<proteinExistence type="predicted"/>
<sequence>MIKSFTKKSFRKGLKLLRSGLRATVTDYFIGNLLNFWAEPMTPEYVSVSFSRVCFFFLFANEIDALVDIGNFIVQRSHSCVKRNCYSKQQFASWQEPLRFDPLKCSRATVSAVPMRNVANEFDEPEFTDNPYEEEHCDDDHEHLDFPNGLAFRKRMVSSFFAQSY</sequence>
<dbReference type="AlphaFoldDB" id="A0A368FL48"/>
<protein>
    <submittedName>
        <fullName evidence="1">Uncharacterized protein</fullName>
    </submittedName>
</protein>
<dbReference type="EMBL" id="JOJR01001274">
    <property type="protein sequence ID" value="RCN31545.1"/>
    <property type="molecule type" value="Genomic_DNA"/>
</dbReference>
<comment type="caution">
    <text evidence="1">The sequence shown here is derived from an EMBL/GenBank/DDBJ whole genome shotgun (WGS) entry which is preliminary data.</text>
</comment>
<evidence type="ECO:0000313" key="1">
    <source>
        <dbReference type="EMBL" id="RCN31545.1"/>
    </source>
</evidence>
<dbReference type="Proteomes" id="UP000252519">
    <property type="component" value="Unassembled WGS sequence"/>
</dbReference>
<evidence type="ECO:0000313" key="2">
    <source>
        <dbReference type="Proteomes" id="UP000252519"/>
    </source>
</evidence>
<reference evidence="1 2" key="1">
    <citation type="submission" date="2014-10" db="EMBL/GenBank/DDBJ databases">
        <title>Draft genome of the hookworm Ancylostoma caninum.</title>
        <authorList>
            <person name="Mitreva M."/>
        </authorList>
    </citation>
    <scope>NUCLEOTIDE SEQUENCE [LARGE SCALE GENOMIC DNA]</scope>
    <source>
        <strain evidence="1 2">Baltimore</strain>
    </source>
</reference>
<name>A0A368FL48_ANCCA</name>
<accession>A0A368FL48</accession>
<organism evidence="1 2">
    <name type="scientific">Ancylostoma caninum</name>
    <name type="common">Dog hookworm</name>
    <dbReference type="NCBI Taxonomy" id="29170"/>
    <lineage>
        <taxon>Eukaryota</taxon>
        <taxon>Metazoa</taxon>
        <taxon>Ecdysozoa</taxon>
        <taxon>Nematoda</taxon>
        <taxon>Chromadorea</taxon>
        <taxon>Rhabditida</taxon>
        <taxon>Rhabditina</taxon>
        <taxon>Rhabditomorpha</taxon>
        <taxon>Strongyloidea</taxon>
        <taxon>Ancylostomatidae</taxon>
        <taxon>Ancylostomatinae</taxon>
        <taxon>Ancylostoma</taxon>
    </lineage>
</organism>
<keyword evidence="2" id="KW-1185">Reference proteome</keyword>